<reference evidence="2 3" key="1">
    <citation type="submission" date="2015-04" db="EMBL/GenBank/DDBJ databases">
        <title>Complete genome sequence of Sulfurovum lithotrophicum ATCC BAA-797T.</title>
        <authorList>
            <person name="Ahn J."/>
            <person name="Park G."/>
            <person name="Jeon W."/>
            <person name="Jang Y."/>
            <person name="Jang M."/>
            <person name="Lee H."/>
            <person name="Lee H."/>
        </authorList>
    </citation>
    <scope>NUCLEOTIDE SEQUENCE [LARGE SCALE GENOMIC DNA]</scope>
    <source>
        <strain evidence="3">ATCC BAA-797 / 42BKT</strain>
    </source>
</reference>
<evidence type="ECO:0000313" key="2">
    <source>
        <dbReference type="EMBL" id="AKF25005.1"/>
    </source>
</evidence>
<dbReference type="AlphaFoldDB" id="A0A7U4RQN4"/>
<dbReference type="OrthoDB" id="9765972at2"/>
<dbReference type="KEGG" id="slh:YH65_06070"/>
<protein>
    <submittedName>
        <fullName evidence="2">Caldesmon</fullName>
    </submittedName>
</protein>
<proteinExistence type="predicted"/>
<accession>A0A7U4RQN4</accession>
<evidence type="ECO:0000256" key="1">
    <source>
        <dbReference type="SAM" id="Coils"/>
    </source>
</evidence>
<keyword evidence="1" id="KW-0175">Coiled coil</keyword>
<dbReference type="Pfam" id="PF09903">
    <property type="entry name" value="DUF2130"/>
    <property type="match status" value="1"/>
</dbReference>
<organism evidence="2 3">
    <name type="scientific">Sulfurovum lithotrophicum</name>
    <dbReference type="NCBI Taxonomy" id="206403"/>
    <lineage>
        <taxon>Bacteria</taxon>
        <taxon>Pseudomonadati</taxon>
        <taxon>Campylobacterota</taxon>
        <taxon>Epsilonproteobacteria</taxon>
        <taxon>Campylobacterales</taxon>
        <taxon>Sulfurovaceae</taxon>
        <taxon>Sulfurovum</taxon>
    </lineage>
</organism>
<name>A0A7U4RQN4_9BACT</name>
<dbReference type="EMBL" id="CP011308">
    <property type="protein sequence ID" value="AKF25005.1"/>
    <property type="molecule type" value="Genomic_DNA"/>
</dbReference>
<dbReference type="InterPro" id="IPR019219">
    <property type="entry name" value="DUF2130"/>
</dbReference>
<keyword evidence="3" id="KW-1185">Reference proteome</keyword>
<gene>
    <name evidence="2" type="ORF">YH65_06070</name>
</gene>
<evidence type="ECO:0000313" key="3">
    <source>
        <dbReference type="Proteomes" id="UP000034444"/>
    </source>
</evidence>
<dbReference type="Proteomes" id="UP000034444">
    <property type="component" value="Chromosome"/>
</dbReference>
<dbReference type="RefSeq" id="WP_046551088.1">
    <property type="nucleotide sequence ID" value="NZ_CP011308.1"/>
</dbReference>
<sequence>MSTTNTIKCPNCGTDIDIDEIFYHQIEEQYKQKNLAEQKKLRDEVEAKRQEYKKAFDDLKTQKRSMQEQKEKFDEKLRKATKEQLRIERTKLQDELKRELVEEQRASMALLQKELEEKSKQVQELNASKAMIEQLKREKEELASAAKIEAQKALSDELRAEKEKLAKQALEEKELLTKQVLEANELKLKAKDEQIEQMRRDIESAKRKAEQGSMQVQGEALELAIESWLASQFPFDNIEEVKKGAFGADCVHTIHTRELQNCGTICYESKNTKAWSDGWITKLKQDMLKVNADIGVLVTSVYPNGMDRMGFVEGIWVCSLDEFKGSASLLRESLIRVQKTVQKEENKSDKMSLLYSYLTGNEFQMQLKAIVDGFMQMQTELDKERRSLMASWKRRQKLIDGVLQNTTEMYGSLQGIAGAGALGHIEALELPEGLDDE</sequence>
<feature type="coiled-coil region" evidence="1">
    <location>
        <begin position="31"/>
        <end position="215"/>
    </location>
</feature>
<reference evidence="3" key="2">
    <citation type="journal article" date="2017" name="Stand. Genomic Sci.">
        <title>Complete genome sequence of the sulfur-oxidizing chemolithoautotrophic Sulfurovum lithotrophicum 42BKTT.</title>
        <authorList>
            <person name="Jeon W."/>
            <person name="Priscilla L."/>
            <person name="Park G."/>
            <person name="Lee H."/>
            <person name="Lee N."/>
            <person name="Lee D."/>
            <person name="Kwon H."/>
            <person name="Ahn I."/>
            <person name="Lee C."/>
            <person name="Lee H."/>
            <person name="Ahn J."/>
        </authorList>
    </citation>
    <scope>NUCLEOTIDE SEQUENCE [LARGE SCALE GENOMIC DNA]</scope>
    <source>
        <strain evidence="3">ATCC BAA-797 / 42BKT</strain>
    </source>
</reference>